<name>A0A1G6HNF7_9BACT</name>
<proteinExistence type="predicted"/>
<dbReference type="NCBIfam" id="NF038262">
    <property type="entry name" value="SiaB_fam_kinase"/>
    <property type="match status" value="1"/>
</dbReference>
<dbReference type="EMBL" id="FMYP01000012">
    <property type="protein sequence ID" value="SDB95668.1"/>
    <property type="molecule type" value="Genomic_DNA"/>
</dbReference>
<gene>
    <name evidence="1" type="ORF">SAMN05216323_101226</name>
</gene>
<sequence length="189" mass="21659">MDNVIYFIKSILTNELASSGFPLIYKGEMSHSVMRTFALMANRKIQEKNLPTAVRKRVFHIIIECLQNITKHSDDFDEKEQHIGNGLFVVGETKEGFYVITGNIIRNERIQDLRQRIDLLNNSATEELRGFFIKQMLNGEIDTKGGAGLGLIDIARKSGNKLFYHFVPFDDKSHFFILIVNIPSNHNDK</sequence>
<evidence type="ECO:0000313" key="1">
    <source>
        <dbReference type="EMBL" id="SDB95668.1"/>
    </source>
</evidence>
<dbReference type="Pfam" id="PF19788">
    <property type="entry name" value="DUF6272"/>
    <property type="match status" value="1"/>
</dbReference>
<evidence type="ECO:0000313" key="2">
    <source>
        <dbReference type="Proteomes" id="UP000199452"/>
    </source>
</evidence>
<dbReference type="InterPro" id="IPR046239">
    <property type="entry name" value="DUF6272"/>
</dbReference>
<evidence type="ECO:0008006" key="3">
    <source>
        <dbReference type="Google" id="ProtNLM"/>
    </source>
</evidence>
<dbReference type="Proteomes" id="UP000199452">
    <property type="component" value="Unassembled WGS sequence"/>
</dbReference>
<dbReference type="RefSeq" id="WP_092436452.1">
    <property type="nucleotide sequence ID" value="NZ_FMYP01000012.1"/>
</dbReference>
<dbReference type="OrthoDB" id="1117715at2"/>
<protein>
    <recommendedName>
        <fullName evidence="3">Histidine kinase-, DNA gyrase B-, and HSP90-like ATPase</fullName>
    </recommendedName>
</protein>
<keyword evidence="2" id="KW-1185">Reference proteome</keyword>
<dbReference type="STRING" id="1640674.SAMN05216323_101226"/>
<dbReference type="AlphaFoldDB" id="A0A1G6HNF7"/>
<reference evidence="1 2" key="1">
    <citation type="submission" date="2016-09" db="EMBL/GenBank/DDBJ databases">
        <authorList>
            <person name="Capua I."/>
            <person name="De Benedictis P."/>
            <person name="Joannis T."/>
            <person name="Lombin L.H."/>
            <person name="Cattoli G."/>
        </authorList>
    </citation>
    <scope>NUCLEOTIDE SEQUENCE [LARGE SCALE GENOMIC DNA]</scope>
    <source>
        <strain evidence="1 2">A7P-90m</strain>
    </source>
</reference>
<organism evidence="1 2">
    <name type="scientific">Williamwhitmania taraxaci</name>
    <dbReference type="NCBI Taxonomy" id="1640674"/>
    <lineage>
        <taxon>Bacteria</taxon>
        <taxon>Pseudomonadati</taxon>
        <taxon>Bacteroidota</taxon>
        <taxon>Bacteroidia</taxon>
        <taxon>Bacteroidales</taxon>
        <taxon>Williamwhitmaniaceae</taxon>
        <taxon>Williamwhitmania</taxon>
    </lineage>
</organism>
<accession>A0A1G6HNF7</accession>